<name>A0ABV7ISD8_9RHOB</name>
<dbReference type="PROSITE" id="PS51257">
    <property type="entry name" value="PROKAR_LIPOPROTEIN"/>
    <property type="match status" value="1"/>
</dbReference>
<dbReference type="EMBL" id="JBHRTO010000001">
    <property type="protein sequence ID" value="MFC3179434.1"/>
    <property type="molecule type" value="Genomic_DNA"/>
</dbReference>
<protein>
    <submittedName>
        <fullName evidence="1">Cytochrome C</fullName>
    </submittedName>
</protein>
<comment type="caution">
    <text evidence="1">The sequence shown here is derived from an EMBL/GenBank/DDBJ whole genome shotgun (WGS) entry which is preliminary data.</text>
</comment>
<dbReference type="Gene3D" id="1.10.760.10">
    <property type="entry name" value="Cytochrome c-like domain"/>
    <property type="match status" value="1"/>
</dbReference>
<keyword evidence="2" id="KW-1185">Reference proteome</keyword>
<evidence type="ECO:0000313" key="1">
    <source>
        <dbReference type="EMBL" id="MFC3179434.1"/>
    </source>
</evidence>
<evidence type="ECO:0000313" key="2">
    <source>
        <dbReference type="Proteomes" id="UP001595547"/>
    </source>
</evidence>
<reference evidence="2" key="1">
    <citation type="journal article" date="2019" name="Int. J. Syst. Evol. Microbiol.">
        <title>The Global Catalogue of Microorganisms (GCM) 10K type strain sequencing project: providing services to taxonomists for standard genome sequencing and annotation.</title>
        <authorList>
            <consortium name="The Broad Institute Genomics Platform"/>
            <consortium name="The Broad Institute Genome Sequencing Center for Infectious Disease"/>
            <person name="Wu L."/>
            <person name="Ma J."/>
        </authorList>
    </citation>
    <scope>NUCLEOTIDE SEQUENCE [LARGE SCALE GENOMIC DNA]</scope>
    <source>
        <strain evidence="2">KCTC 52039</strain>
    </source>
</reference>
<organism evidence="1 2">
    <name type="scientific">Cypionkella sinensis</name>
    <dbReference type="NCBI Taxonomy" id="1756043"/>
    <lineage>
        <taxon>Bacteria</taxon>
        <taxon>Pseudomonadati</taxon>
        <taxon>Pseudomonadota</taxon>
        <taxon>Alphaproteobacteria</taxon>
        <taxon>Rhodobacterales</taxon>
        <taxon>Paracoccaceae</taxon>
        <taxon>Cypionkella</taxon>
    </lineage>
</organism>
<dbReference type="Proteomes" id="UP001595547">
    <property type="component" value="Unassembled WGS sequence"/>
</dbReference>
<accession>A0ABV7ISD8</accession>
<proteinExistence type="predicted"/>
<gene>
    <name evidence="1" type="ORF">ACFOGH_00385</name>
</gene>
<dbReference type="RefSeq" id="WP_380071081.1">
    <property type="nucleotide sequence ID" value="NZ_JBHRTO010000001.1"/>
</dbReference>
<dbReference type="InterPro" id="IPR036909">
    <property type="entry name" value="Cyt_c-like_dom_sf"/>
</dbReference>
<dbReference type="SUPFAM" id="SSF46626">
    <property type="entry name" value="Cytochrome c"/>
    <property type="match status" value="1"/>
</dbReference>
<sequence length="137" mass="14334">MRIMPIVTAVGLSALLFACVEYGKPPEKTTGAHDYNDYCGACHGPSGKGDGEVAAGLDKKPANLTTLAARNKGVFPTTKVMAQIWGYAGKKGRGVMPDFAPLLAGEAVPYDGGDGIATPTPIRLVELAEYLKTLQLP</sequence>